<keyword evidence="4" id="KW-0862">Zinc</keyword>
<dbReference type="EMBL" id="BEXD01004128">
    <property type="protein sequence ID" value="GBC07213.1"/>
    <property type="molecule type" value="Genomic_DNA"/>
</dbReference>
<evidence type="ECO:0000256" key="5">
    <source>
        <dbReference type="ARBA" id="ARBA00023242"/>
    </source>
</evidence>
<protein>
    <recommendedName>
        <fullName evidence="11">BED-type domain-containing protein</fullName>
    </recommendedName>
</protein>
<proteinExistence type="predicted"/>
<keyword evidence="3" id="KW-0863">Zinc-finger</keyword>
<organism evidence="9 10">
    <name type="scientific">Rhizophagus clarus</name>
    <dbReference type="NCBI Taxonomy" id="94130"/>
    <lineage>
        <taxon>Eukaryota</taxon>
        <taxon>Fungi</taxon>
        <taxon>Fungi incertae sedis</taxon>
        <taxon>Mucoromycota</taxon>
        <taxon>Glomeromycotina</taxon>
        <taxon>Glomeromycetes</taxon>
        <taxon>Glomerales</taxon>
        <taxon>Glomeraceae</taxon>
        <taxon>Rhizophagus</taxon>
    </lineage>
</organism>
<evidence type="ECO:0000256" key="4">
    <source>
        <dbReference type="ARBA" id="ARBA00022833"/>
    </source>
</evidence>
<evidence type="ECO:0000256" key="3">
    <source>
        <dbReference type="ARBA" id="ARBA00022771"/>
    </source>
</evidence>
<gene>
    <name evidence="9" type="ORF">RclHR1_07310005</name>
</gene>
<comment type="subcellular location">
    <subcellularLocation>
        <location evidence="1">Nucleus</location>
    </subcellularLocation>
</comment>
<sequence>MPPANPIWAHFNKLGHVASFQQTHAQCKYCNYEVNAAVKKCIAHFKTCPKASITALQGFFGPDFQPNTIQRNNSHLSTEQNNITTAVTRPILQSQTSINNFVDRISSAEQDECELLFAQAIYQCGLFLSLSELEPIKILFQKLRPCFKLPSRKTLSTTLLDKVYDSTKNEVNNLINSANYICLISMDGRSNMMQEHWTNYLITTPRPVFFSAHQTGEIKQTGENIAADLDEVISKIDHSKLSAIITDNASSMKKAWKLLAIKYPKVVFLGCVAHSLNLLIGDIMKLPWADRTMKNGKKIVKYFKSHQVPAAILKRYQLSNYDRRISLKLPVKTRWGSSAICLNSLQVNQLAIELTITELSRNQTVRIEDDIKSIVLDDEFWEDVDNLLKVLNELVIGISMFESDTPSLSKVLDWYHNQLESPVYVFDVAGNNIKNIIEKRWERIYHPVMEVAHLLDPSFHGRHLTSDSMNKISLFIQKYYSDNAVIIWTQILNYKEKNRVFANKLAWETAGKIDPVTWWCGNFSDSAPELTQVAKKVLSIPTSSAASERNWSAFAYIHDKKRNRLNADRVLKLVYIYSNYKLQTPRETPEWKVFTNELDKNTSLNRGNIDNETQVLEESEESEDSDYEDEHLLNSSSESEEDNFNDSENDDSDVSC</sequence>
<feature type="compositionally biased region" description="Acidic residues" evidence="6">
    <location>
        <begin position="638"/>
        <end position="656"/>
    </location>
</feature>
<dbReference type="GO" id="GO:0008270">
    <property type="term" value="F:zinc ion binding"/>
    <property type="evidence" value="ECO:0007669"/>
    <property type="project" value="UniProtKB-KW"/>
</dbReference>
<dbReference type="SUPFAM" id="SSF53098">
    <property type="entry name" value="Ribonuclease H-like"/>
    <property type="match status" value="1"/>
</dbReference>
<accession>A0A2Z6S2F6</accession>
<evidence type="ECO:0000256" key="2">
    <source>
        <dbReference type="ARBA" id="ARBA00022723"/>
    </source>
</evidence>
<keyword evidence="10" id="KW-1185">Reference proteome</keyword>
<dbReference type="Pfam" id="PF05699">
    <property type="entry name" value="Dimer_Tnp_hAT"/>
    <property type="match status" value="1"/>
</dbReference>
<dbReference type="InterPro" id="IPR007021">
    <property type="entry name" value="DUF659"/>
</dbReference>
<feature type="region of interest" description="Disordered" evidence="6">
    <location>
        <begin position="604"/>
        <end position="656"/>
    </location>
</feature>
<evidence type="ECO:0000256" key="6">
    <source>
        <dbReference type="SAM" id="MobiDB-lite"/>
    </source>
</evidence>
<dbReference type="InterPro" id="IPR008906">
    <property type="entry name" value="HATC_C_dom"/>
</dbReference>
<reference evidence="9 10" key="1">
    <citation type="submission" date="2017-11" db="EMBL/GenBank/DDBJ databases">
        <title>The genome of Rhizophagus clarus HR1 reveals common genetic basis of auxotrophy among arbuscular mycorrhizal fungi.</title>
        <authorList>
            <person name="Kobayashi Y."/>
        </authorList>
    </citation>
    <scope>NUCLEOTIDE SEQUENCE [LARGE SCALE GENOMIC DNA]</scope>
    <source>
        <strain evidence="9 10">HR1</strain>
    </source>
</reference>
<evidence type="ECO:0000259" key="8">
    <source>
        <dbReference type="Pfam" id="PF05699"/>
    </source>
</evidence>
<dbReference type="InterPro" id="IPR052035">
    <property type="entry name" value="ZnF_BED_domain_contain"/>
</dbReference>
<evidence type="ECO:0000313" key="10">
    <source>
        <dbReference type="Proteomes" id="UP000247702"/>
    </source>
</evidence>
<feature type="domain" description="DUF659" evidence="7">
    <location>
        <begin position="150"/>
        <end position="299"/>
    </location>
</feature>
<evidence type="ECO:0000256" key="1">
    <source>
        <dbReference type="ARBA" id="ARBA00004123"/>
    </source>
</evidence>
<feature type="compositionally biased region" description="Polar residues" evidence="6">
    <location>
        <begin position="604"/>
        <end position="614"/>
    </location>
</feature>
<dbReference type="Pfam" id="PF04937">
    <property type="entry name" value="DUF659"/>
    <property type="match status" value="1"/>
</dbReference>
<evidence type="ECO:0008006" key="11">
    <source>
        <dbReference type="Google" id="ProtNLM"/>
    </source>
</evidence>
<dbReference type="PANTHER" id="PTHR46481">
    <property type="entry name" value="ZINC FINGER BED DOMAIN-CONTAINING PROTEIN 4"/>
    <property type="match status" value="1"/>
</dbReference>
<keyword evidence="2" id="KW-0479">Metal-binding</keyword>
<name>A0A2Z6S2F6_9GLOM</name>
<dbReference type="InterPro" id="IPR012337">
    <property type="entry name" value="RNaseH-like_sf"/>
</dbReference>
<dbReference type="GO" id="GO:0046983">
    <property type="term" value="F:protein dimerization activity"/>
    <property type="evidence" value="ECO:0007669"/>
    <property type="project" value="InterPro"/>
</dbReference>
<comment type="caution">
    <text evidence="9">The sequence shown here is derived from an EMBL/GenBank/DDBJ whole genome shotgun (WGS) entry which is preliminary data.</text>
</comment>
<feature type="compositionally biased region" description="Acidic residues" evidence="6">
    <location>
        <begin position="615"/>
        <end position="629"/>
    </location>
</feature>
<keyword evidence="5" id="KW-0539">Nucleus</keyword>
<dbReference type="AlphaFoldDB" id="A0A2Z6S2F6"/>
<evidence type="ECO:0000259" key="7">
    <source>
        <dbReference type="Pfam" id="PF04937"/>
    </source>
</evidence>
<feature type="domain" description="HAT C-terminal dimerisation" evidence="8">
    <location>
        <begin position="507"/>
        <end position="579"/>
    </location>
</feature>
<dbReference type="STRING" id="94130.A0A2Z6S2F6"/>
<dbReference type="PANTHER" id="PTHR46481:SF10">
    <property type="entry name" value="ZINC FINGER BED DOMAIN-CONTAINING PROTEIN 39"/>
    <property type="match status" value="1"/>
</dbReference>
<dbReference type="GO" id="GO:0005634">
    <property type="term" value="C:nucleus"/>
    <property type="evidence" value="ECO:0007669"/>
    <property type="project" value="UniProtKB-SubCell"/>
</dbReference>
<evidence type="ECO:0000313" key="9">
    <source>
        <dbReference type="EMBL" id="GBC07213.1"/>
    </source>
</evidence>
<dbReference type="Proteomes" id="UP000247702">
    <property type="component" value="Unassembled WGS sequence"/>
</dbReference>